<dbReference type="Proteomes" id="UP000244005">
    <property type="component" value="Unassembled WGS sequence"/>
</dbReference>
<evidence type="ECO:0000256" key="1">
    <source>
        <dbReference type="SAM" id="MobiDB-lite"/>
    </source>
</evidence>
<reference evidence="3" key="1">
    <citation type="journal article" date="2017" name="Cell">
        <title>Insights into land plant evolution garnered from the Marchantia polymorpha genome.</title>
        <authorList>
            <person name="Bowman J.L."/>
            <person name="Kohchi T."/>
            <person name="Yamato K.T."/>
            <person name="Jenkins J."/>
            <person name="Shu S."/>
            <person name="Ishizaki K."/>
            <person name="Yamaoka S."/>
            <person name="Nishihama R."/>
            <person name="Nakamura Y."/>
            <person name="Berger F."/>
            <person name="Adam C."/>
            <person name="Aki S.S."/>
            <person name="Althoff F."/>
            <person name="Araki T."/>
            <person name="Arteaga-Vazquez M.A."/>
            <person name="Balasubrmanian S."/>
            <person name="Barry K."/>
            <person name="Bauer D."/>
            <person name="Boehm C.R."/>
            <person name="Briginshaw L."/>
            <person name="Caballero-Perez J."/>
            <person name="Catarino B."/>
            <person name="Chen F."/>
            <person name="Chiyoda S."/>
            <person name="Chovatia M."/>
            <person name="Davies K.M."/>
            <person name="Delmans M."/>
            <person name="Demura T."/>
            <person name="Dierschke T."/>
            <person name="Dolan L."/>
            <person name="Dorantes-Acosta A.E."/>
            <person name="Eklund D.M."/>
            <person name="Florent S.N."/>
            <person name="Flores-Sandoval E."/>
            <person name="Fujiyama A."/>
            <person name="Fukuzawa H."/>
            <person name="Galik B."/>
            <person name="Grimanelli D."/>
            <person name="Grimwood J."/>
            <person name="Grossniklaus U."/>
            <person name="Hamada T."/>
            <person name="Haseloff J."/>
            <person name="Hetherington A.J."/>
            <person name="Higo A."/>
            <person name="Hirakawa Y."/>
            <person name="Hundley H.N."/>
            <person name="Ikeda Y."/>
            <person name="Inoue K."/>
            <person name="Inoue S.I."/>
            <person name="Ishida S."/>
            <person name="Jia Q."/>
            <person name="Kakita M."/>
            <person name="Kanazawa T."/>
            <person name="Kawai Y."/>
            <person name="Kawashima T."/>
            <person name="Kennedy M."/>
            <person name="Kinose K."/>
            <person name="Kinoshita T."/>
            <person name="Kohara Y."/>
            <person name="Koide E."/>
            <person name="Komatsu K."/>
            <person name="Kopischke S."/>
            <person name="Kubo M."/>
            <person name="Kyozuka J."/>
            <person name="Lagercrantz U."/>
            <person name="Lin S.S."/>
            <person name="Lindquist E."/>
            <person name="Lipzen A.M."/>
            <person name="Lu C.W."/>
            <person name="De Luna E."/>
            <person name="Martienssen R.A."/>
            <person name="Minamino N."/>
            <person name="Mizutani M."/>
            <person name="Mizutani M."/>
            <person name="Mochizuki N."/>
            <person name="Monte I."/>
            <person name="Mosher R."/>
            <person name="Nagasaki H."/>
            <person name="Nakagami H."/>
            <person name="Naramoto S."/>
            <person name="Nishitani K."/>
            <person name="Ohtani M."/>
            <person name="Okamoto T."/>
            <person name="Okumura M."/>
            <person name="Phillips J."/>
            <person name="Pollak B."/>
            <person name="Reinders A."/>
            <person name="Rovekamp M."/>
            <person name="Sano R."/>
            <person name="Sawa S."/>
            <person name="Schmid M.W."/>
            <person name="Shirakawa M."/>
            <person name="Solano R."/>
            <person name="Spunde A."/>
            <person name="Suetsugu N."/>
            <person name="Sugano S."/>
            <person name="Sugiyama A."/>
            <person name="Sun R."/>
            <person name="Suzuki Y."/>
            <person name="Takenaka M."/>
            <person name="Takezawa D."/>
            <person name="Tomogane H."/>
            <person name="Tsuzuki M."/>
            <person name="Ueda T."/>
            <person name="Umeda M."/>
            <person name="Ward J.M."/>
            <person name="Watanabe Y."/>
            <person name="Yazaki K."/>
            <person name="Yokoyama R."/>
            <person name="Yoshitake Y."/>
            <person name="Yotsui I."/>
            <person name="Zachgo S."/>
            <person name="Schmutz J."/>
        </authorList>
    </citation>
    <scope>NUCLEOTIDE SEQUENCE [LARGE SCALE GENOMIC DNA]</scope>
    <source>
        <strain evidence="3">Tak-1</strain>
    </source>
</reference>
<dbReference type="EMBL" id="KZ772704">
    <property type="protein sequence ID" value="PTQ41860.1"/>
    <property type="molecule type" value="Genomic_DNA"/>
</dbReference>
<organism evidence="2 3">
    <name type="scientific">Marchantia polymorpha</name>
    <name type="common">Common liverwort</name>
    <name type="synonym">Marchantia aquatica</name>
    <dbReference type="NCBI Taxonomy" id="3197"/>
    <lineage>
        <taxon>Eukaryota</taxon>
        <taxon>Viridiplantae</taxon>
        <taxon>Streptophyta</taxon>
        <taxon>Embryophyta</taxon>
        <taxon>Marchantiophyta</taxon>
        <taxon>Marchantiopsida</taxon>
        <taxon>Marchantiidae</taxon>
        <taxon>Marchantiales</taxon>
        <taxon>Marchantiaceae</taxon>
        <taxon>Marchantia</taxon>
    </lineage>
</organism>
<gene>
    <name evidence="2" type="ORF">MARPO_0032s0055</name>
</gene>
<evidence type="ECO:0000313" key="2">
    <source>
        <dbReference type="EMBL" id="PTQ41860.1"/>
    </source>
</evidence>
<dbReference type="Gramene" id="Mp5g13620.1">
    <property type="protein sequence ID" value="Mp5g13620.1.cds"/>
    <property type="gene ID" value="Mp5g13620"/>
</dbReference>
<keyword evidence="3" id="KW-1185">Reference proteome</keyword>
<protein>
    <submittedName>
        <fullName evidence="2">Uncharacterized protein</fullName>
    </submittedName>
</protein>
<sequence>MALGGMYHHELVFFGSRRGLLVNQFVKSVNCNLIPLVYGMRLQLRGPNSGQKPLREVPGDVSGGSQWTQFCTFVLITSHQRCHLRPSSRPSSQAPRAPQPPGASRSLTFLDRLFNATSTGTE</sequence>
<feature type="region of interest" description="Disordered" evidence="1">
    <location>
        <begin position="84"/>
        <end position="106"/>
    </location>
</feature>
<dbReference type="Gramene" id="Mp5g13620.2">
    <property type="protein sequence ID" value="Mp5g13620.2.cds"/>
    <property type="gene ID" value="Mp5g13620"/>
</dbReference>
<accession>A0A2R6X6Y4</accession>
<evidence type="ECO:0000313" key="3">
    <source>
        <dbReference type="Proteomes" id="UP000244005"/>
    </source>
</evidence>
<proteinExistence type="predicted"/>
<dbReference type="AlphaFoldDB" id="A0A2R6X6Y4"/>
<feature type="compositionally biased region" description="Low complexity" evidence="1">
    <location>
        <begin position="87"/>
        <end position="106"/>
    </location>
</feature>
<reference evidence="2" key="2">
    <citation type="submission" date="2017-12" db="EMBL/GenBank/DDBJ databases">
        <title>WGS assembly of Marchantia polymorpha.</title>
        <authorList>
            <person name="Bowman J.L."/>
            <person name="Kohchi T."/>
            <person name="Yamato K.T."/>
            <person name="Jenkins J."/>
            <person name="Shu S."/>
            <person name="Ishizaki K."/>
            <person name="Yamaoka S."/>
            <person name="Nishihama R."/>
            <person name="Nakamura Y."/>
            <person name="Berger F."/>
            <person name="Adam C."/>
            <person name="Aki S.S."/>
            <person name="Althoff F."/>
            <person name="Araki T."/>
            <person name="Arteaga-Vazquez M.A."/>
            <person name="Balasubrmanian S."/>
            <person name="Bauer D."/>
            <person name="Boehm C.R."/>
            <person name="Briginshaw L."/>
            <person name="Caballero-Perez J."/>
            <person name="Catarino B."/>
            <person name="Chen F."/>
            <person name="Chiyoda S."/>
            <person name="Chovatia M."/>
            <person name="Davies K.M."/>
            <person name="Delmans M."/>
            <person name="Demura T."/>
            <person name="Dierschke T."/>
            <person name="Dolan L."/>
            <person name="Dorantes-Acosta A.E."/>
            <person name="Eklund D.M."/>
            <person name="Florent S.N."/>
            <person name="Flores-Sandoval E."/>
            <person name="Fujiyama A."/>
            <person name="Fukuzawa H."/>
            <person name="Galik B."/>
            <person name="Grimanelli D."/>
            <person name="Grimwood J."/>
            <person name="Grossniklaus U."/>
            <person name="Hamada T."/>
            <person name="Haseloff J."/>
            <person name="Hetherington A.J."/>
            <person name="Higo A."/>
            <person name="Hirakawa Y."/>
            <person name="Hundley H.N."/>
            <person name="Ikeda Y."/>
            <person name="Inoue K."/>
            <person name="Inoue S."/>
            <person name="Ishida S."/>
            <person name="Jia Q."/>
            <person name="Kakita M."/>
            <person name="Kanazawa T."/>
            <person name="Kawai Y."/>
            <person name="Kawashima T."/>
            <person name="Kennedy M."/>
            <person name="Kinose K."/>
            <person name="Kinoshita T."/>
            <person name="Kohara Y."/>
            <person name="Koide E."/>
            <person name="Komatsu K."/>
            <person name="Kopischke S."/>
            <person name="Kubo M."/>
            <person name="Kyozuka J."/>
            <person name="Lagercrantz U."/>
            <person name="Lin S.S."/>
            <person name="Lindquist E."/>
            <person name="Lipzen A.M."/>
            <person name="Lu C."/>
            <person name="Luna E.D."/>
            <person name="Martienssen R.A."/>
            <person name="Minamino N."/>
            <person name="Mizutani M."/>
            <person name="Mizutani M."/>
            <person name="Mochizuki N."/>
            <person name="Monte I."/>
            <person name="Mosher R."/>
            <person name="Nagasaki H."/>
            <person name="Nakagami H."/>
            <person name="Naramoto S."/>
            <person name="Nishitani K."/>
            <person name="Ohtani M."/>
            <person name="Okamoto T."/>
            <person name="Okumura M."/>
            <person name="Phillips J."/>
            <person name="Pollak B."/>
            <person name="Reinders A."/>
            <person name="Roevekamp M."/>
            <person name="Sano R."/>
            <person name="Sawa S."/>
            <person name="Schmid M.W."/>
            <person name="Shirakawa M."/>
            <person name="Solano R."/>
            <person name="Spunde A."/>
            <person name="Suetsugu N."/>
            <person name="Sugano S."/>
            <person name="Sugiyama A."/>
            <person name="Sun R."/>
            <person name="Suzuki Y."/>
            <person name="Takenaka M."/>
            <person name="Takezawa D."/>
            <person name="Tomogane H."/>
            <person name="Tsuzuki M."/>
            <person name="Ueda T."/>
            <person name="Umeda M."/>
            <person name="Ward J.M."/>
            <person name="Watanabe Y."/>
            <person name="Yazaki K."/>
            <person name="Yokoyama R."/>
            <person name="Yoshitake Y."/>
            <person name="Yotsui I."/>
            <person name="Zachgo S."/>
            <person name="Schmutz J."/>
        </authorList>
    </citation>
    <scope>NUCLEOTIDE SEQUENCE [LARGE SCALE GENOMIC DNA]</scope>
    <source>
        <strain evidence="2">Tak-1</strain>
    </source>
</reference>
<name>A0A2R6X6Y4_MARPO</name>
<dbReference type="EMBL" id="KZ772704">
    <property type="protein sequence ID" value="PTQ41859.1"/>
    <property type="molecule type" value="Genomic_DNA"/>
</dbReference>